<dbReference type="PANTHER" id="PTHR47165:SF4">
    <property type="entry name" value="OS03G0429900 PROTEIN"/>
    <property type="match status" value="1"/>
</dbReference>
<dbReference type="EMBL" id="HG994367">
    <property type="protein sequence ID" value="CAF1706429.1"/>
    <property type="molecule type" value="Genomic_DNA"/>
</dbReference>
<feature type="compositionally biased region" description="Basic and acidic residues" evidence="1">
    <location>
        <begin position="597"/>
        <end position="618"/>
    </location>
</feature>
<dbReference type="Proteomes" id="UP001295469">
    <property type="component" value="Chromosome C03"/>
</dbReference>
<feature type="region of interest" description="Disordered" evidence="1">
    <location>
        <begin position="1"/>
        <end position="49"/>
    </location>
</feature>
<dbReference type="Gene3D" id="2.40.50.140">
    <property type="entry name" value="Nucleic acid-binding proteins"/>
    <property type="match status" value="3"/>
</dbReference>
<dbReference type="InterPro" id="IPR003871">
    <property type="entry name" value="RFA1B/D_OB_1st"/>
</dbReference>
<dbReference type="AlphaFoldDB" id="A0A816IEF3"/>
<evidence type="ECO:0000313" key="3">
    <source>
        <dbReference type="EMBL" id="CAF1706429.1"/>
    </source>
</evidence>
<dbReference type="SUPFAM" id="SSF50249">
    <property type="entry name" value="Nucleic acid-binding proteins"/>
    <property type="match status" value="2"/>
</dbReference>
<protein>
    <submittedName>
        <fullName evidence="3">(rape) hypothetical protein</fullName>
    </submittedName>
</protein>
<dbReference type="InterPro" id="IPR012340">
    <property type="entry name" value="NA-bd_OB-fold"/>
</dbReference>
<dbReference type="Pfam" id="PF02721">
    <property type="entry name" value="DUF223"/>
    <property type="match status" value="1"/>
</dbReference>
<feature type="compositionally biased region" description="Polar residues" evidence="1">
    <location>
        <begin position="29"/>
        <end position="48"/>
    </location>
</feature>
<organism evidence="3">
    <name type="scientific">Brassica napus</name>
    <name type="common">Rape</name>
    <dbReference type="NCBI Taxonomy" id="3708"/>
    <lineage>
        <taxon>Eukaryota</taxon>
        <taxon>Viridiplantae</taxon>
        <taxon>Streptophyta</taxon>
        <taxon>Embryophyta</taxon>
        <taxon>Tracheophyta</taxon>
        <taxon>Spermatophyta</taxon>
        <taxon>Magnoliopsida</taxon>
        <taxon>eudicotyledons</taxon>
        <taxon>Gunneridae</taxon>
        <taxon>Pentapetalae</taxon>
        <taxon>rosids</taxon>
        <taxon>malvids</taxon>
        <taxon>Brassicales</taxon>
        <taxon>Brassicaceae</taxon>
        <taxon>Brassiceae</taxon>
        <taxon>Brassica</taxon>
    </lineage>
</organism>
<accession>A0A816IEF3</accession>
<gene>
    <name evidence="3" type="ORF">DARMORV10_C03P57840.1</name>
</gene>
<feature type="domain" description="Replication protein A 70 kDa DNA-binding subunit B/D first OB fold" evidence="2">
    <location>
        <begin position="152"/>
        <end position="239"/>
    </location>
</feature>
<dbReference type="PANTHER" id="PTHR47165">
    <property type="entry name" value="OS03G0429900 PROTEIN"/>
    <property type="match status" value="1"/>
</dbReference>
<feature type="compositionally biased region" description="Polar residues" evidence="1">
    <location>
        <begin position="1"/>
        <end position="22"/>
    </location>
</feature>
<feature type="region of interest" description="Disordered" evidence="1">
    <location>
        <begin position="584"/>
        <end position="618"/>
    </location>
</feature>
<evidence type="ECO:0000259" key="2">
    <source>
        <dbReference type="Pfam" id="PF02721"/>
    </source>
</evidence>
<reference evidence="3" key="1">
    <citation type="submission" date="2021-01" db="EMBL/GenBank/DDBJ databases">
        <authorList>
            <consortium name="Genoscope - CEA"/>
            <person name="William W."/>
        </authorList>
    </citation>
    <scope>NUCLEOTIDE SEQUENCE</scope>
</reference>
<dbReference type="CDD" id="cd04480">
    <property type="entry name" value="RPA1_DBD_A_like"/>
    <property type="match status" value="1"/>
</dbReference>
<name>A0A816IEF3_BRANA</name>
<evidence type="ECO:0000256" key="1">
    <source>
        <dbReference type="SAM" id="MobiDB-lite"/>
    </source>
</evidence>
<sequence>MESKSHLSASSNRTSDMQTDVSSAIEPKSNFQIDGSSTPMESKGQAPTSIDRMSATETDGYLVIERNSTTQTDGESPMKTNEKSHAPSMIALKHTGKILASSAMQMKTGGKAVGSSVIETKPHGKAAVVSGNDVEVMGFYEVTLGPHEAELRFRLIHFWEARNPHTKTLIGEEMLLIDEQGNVIKGFIPASRVQTYLRKMTSGTVYRLNRFFGSRNKAQYRVADHNVTVTFSWNTVLTPLQNSPILFPEDQFRFHDHEEFEANCDLRGDLYDYVGHMRLINGQAMTEHLIIDESDIVEKRHLVVHVQTHGGPVMKLYLWDQAATVFCQKFKSYGSTPRVLLVTTMNPKRIGGTLALTSMTSSRVFMDIDVQPTRDYLDWLGSNSGVANEVIADVVTKPETVTLGELYSYIKQETAKVAWFECTATIDDVLHGSPWYYLSCGGCNTKATKGPTSLVCTNKKCTNSEVVGVPQYLTKISVYDKSEQAVFVLLGDAGRELTGKHASELVARYFEVISNIFIHQLSLCSHTSALLECQFNEDVGADHTVPVPQTLMDTIGQTRKFVVKVSQRNLTGKTQTITVTKVLPEPAPQNAIEDPADERIRKASDSLESQEAKRAKSG</sequence>
<proteinExistence type="predicted"/>